<dbReference type="InterPro" id="IPR001714">
    <property type="entry name" value="Pept_M24_MAP"/>
</dbReference>
<dbReference type="PROSITE" id="PS00491">
    <property type="entry name" value="PROLINE_PEPTIDASE"/>
    <property type="match status" value="1"/>
</dbReference>
<dbReference type="SUPFAM" id="SSF53092">
    <property type="entry name" value="Creatinase/prolidase N-terminal domain"/>
    <property type="match status" value="1"/>
</dbReference>
<dbReference type="RefSeq" id="WP_212140208.1">
    <property type="nucleotide sequence ID" value="NZ_JAGSSW010000007.1"/>
</dbReference>
<evidence type="ECO:0000313" key="7">
    <source>
        <dbReference type="Proteomes" id="UP000682951"/>
    </source>
</evidence>
<dbReference type="SUPFAM" id="SSF55920">
    <property type="entry name" value="Creatinase/aminopeptidase"/>
    <property type="match status" value="1"/>
</dbReference>
<evidence type="ECO:0000256" key="4">
    <source>
        <dbReference type="ARBA" id="ARBA00023049"/>
    </source>
</evidence>
<evidence type="ECO:0000256" key="1">
    <source>
        <dbReference type="ARBA" id="ARBA00022670"/>
    </source>
</evidence>
<evidence type="ECO:0000256" key="3">
    <source>
        <dbReference type="ARBA" id="ARBA00022801"/>
    </source>
</evidence>
<keyword evidence="4" id="KW-0482">Metalloprotease</keyword>
<keyword evidence="2" id="KW-0479">Metal-binding</keyword>
<evidence type="ECO:0000313" key="6">
    <source>
        <dbReference type="EMBL" id="MBR8464314.1"/>
    </source>
</evidence>
<dbReference type="Gene3D" id="3.40.350.10">
    <property type="entry name" value="Creatinase/prolidase N-terminal domain"/>
    <property type="match status" value="1"/>
</dbReference>
<organism evidence="6 7">
    <name type="scientific">Campylobacter anatolicus</name>
    <dbReference type="NCBI Taxonomy" id="2829105"/>
    <lineage>
        <taxon>Bacteria</taxon>
        <taxon>Pseudomonadati</taxon>
        <taxon>Campylobacterota</taxon>
        <taxon>Epsilonproteobacteria</taxon>
        <taxon>Campylobacterales</taxon>
        <taxon>Campylobacteraceae</taxon>
        <taxon>Campylobacter</taxon>
    </lineage>
</organism>
<dbReference type="Proteomes" id="UP000682951">
    <property type="component" value="Unassembled WGS sequence"/>
</dbReference>
<dbReference type="InterPro" id="IPR001131">
    <property type="entry name" value="Peptidase_M24B_aminopep-P_CS"/>
</dbReference>
<dbReference type="PRINTS" id="PR00599">
    <property type="entry name" value="MAPEPTIDASE"/>
</dbReference>
<dbReference type="InterPro" id="IPR000994">
    <property type="entry name" value="Pept_M24"/>
</dbReference>
<dbReference type="InterPro" id="IPR029149">
    <property type="entry name" value="Creatin/AminoP/Spt16_N"/>
</dbReference>
<sequence length="341" mass="38157">MNAILKDENAVYFECGYSCDNEILIIANGVKYFLTDARYYFEAKVLVNSGVIVLLAQRNLIKEARLLLRKLSLKNVFFNPDELSVSEFDALSKGLRTKFIPKSNFSQLKRICKSESEIAVLKEAARFGAKCFDEFAKFVRENGEGMSERELHFNASLIFRQKNSLGLSFDPIIAINENAAKAHALPSDKRLKKGDLLLLDAGVKFNRYCSDRTRTACFDDDFNFSKTQIFKNVKQQEIFDLVLKAQKAAIATVKAGIKAKDVDNAARQIIADAGYAKAFFHSTGHGVGVDIHELPVISARSETILEKGMVFSVEPGIYLENEFGVRIEDVVVVRENGAEIL</sequence>
<name>A0ABS5HJ65_9BACT</name>
<comment type="caution">
    <text evidence="6">The sequence shown here is derived from an EMBL/GenBank/DDBJ whole genome shotgun (WGS) entry which is preliminary data.</text>
</comment>
<gene>
    <name evidence="6" type="ORF">KDD93_07030</name>
</gene>
<reference evidence="6 7" key="1">
    <citation type="submission" date="2021-04" db="EMBL/GenBank/DDBJ databases">
        <title>Molecular and phenotypic characterization and identification of bacterial isolates recovered from the Anatolian ground squirrels (Spermophilus xanthoprymnus) and which have the potential to form a new species in the Campylobacter genus.</title>
        <authorList>
            <person name="Aydin F."/>
            <person name="Abay S."/>
            <person name="Kayman T."/>
            <person name="Karakaya E."/>
            <person name="Mustak H.K."/>
            <person name="Mustak I.B."/>
            <person name="Bilgin N."/>
            <person name="Duzler A."/>
            <person name="Sahin O."/>
            <person name="Guran O."/>
            <person name="Saticioglu I.B."/>
        </authorList>
    </citation>
    <scope>NUCLEOTIDE SEQUENCE [LARGE SCALE GENOMIC DNA]</scope>
    <source>
        <strain evidence="7">faydin-G24</strain>
    </source>
</reference>
<evidence type="ECO:0000256" key="2">
    <source>
        <dbReference type="ARBA" id="ARBA00022723"/>
    </source>
</evidence>
<keyword evidence="7" id="KW-1185">Reference proteome</keyword>
<dbReference type="EMBL" id="JAGSSW010000007">
    <property type="protein sequence ID" value="MBR8464314.1"/>
    <property type="molecule type" value="Genomic_DNA"/>
</dbReference>
<dbReference type="InterPro" id="IPR050659">
    <property type="entry name" value="Peptidase_M24B"/>
</dbReference>
<feature type="domain" description="Peptidase M24" evidence="5">
    <location>
        <begin position="121"/>
        <end position="335"/>
    </location>
</feature>
<dbReference type="Pfam" id="PF00557">
    <property type="entry name" value="Peptidase_M24"/>
    <property type="match status" value="1"/>
</dbReference>
<dbReference type="InterPro" id="IPR036005">
    <property type="entry name" value="Creatinase/aminopeptidase-like"/>
</dbReference>
<evidence type="ECO:0000259" key="5">
    <source>
        <dbReference type="Pfam" id="PF00557"/>
    </source>
</evidence>
<keyword evidence="3" id="KW-0378">Hydrolase</keyword>
<proteinExistence type="predicted"/>
<accession>A0ABS5HJ65</accession>
<dbReference type="PANTHER" id="PTHR46112">
    <property type="entry name" value="AMINOPEPTIDASE"/>
    <property type="match status" value="1"/>
</dbReference>
<keyword evidence="1" id="KW-0645">Protease</keyword>
<protein>
    <submittedName>
        <fullName evidence="6">M24 family metallopeptidase</fullName>
    </submittedName>
</protein>
<dbReference type="Gene3D" id="3.90.230.10">
    <property type="entry name" value="Creatinase/methionine aminopeptidase superfamily"/>
    <property type="match status" value="1"/>
</dbReference>
<dbReference type="PANTHER" id="PTHR46112:SF3">
    <property type="entry name" value="AMINOPEPTIDASE YPDF"/>
    <property type="match status" value="1"/>
</dbReference>